<organism evidence="1 2">
    <name type="scientific">Actinobacillus ureae ATCC 25976</name>
    <dbReference type="NCBI Taxonomy" id="887324"/>
    <lineage>
        <taxon>Bacteria</taxon>
        <taxon>Pseudomonadati</taxon>
        <taxon>Pseudomonadota</taxon>
        <taxon>Gammaproteobacteria</taxon>
        <taxon>Pasteurellales</taxon>
        <taxon>Pasteurellaceae</taxon>
        <taxon>Actinobacillus</taxon>
    </lineage>
</organism>
<dbReference type="AlphaFoldDB" id="E8KEE7"/>
<evidence type="ECO:0000313" key="1">
    <source>
        <dbReference type="EMBL" id="EFX92693.1"/>
    </source>
</evidence>
<keyword evidence="2" id="KW-1185">Reference proteome</keyword>
<name>E8KEE7_9PAST</name>
<dbReference type="HOGENOM" id="CLU_3148570_0_0_6"/>
<evidence type="ECO:0000313" key="2">
    <source>
        <dbReference type="Proteomes" id="UP000005467"/>
    </source>
</evidence>
<protein>
    <submittedName>
        <fullName evidence="1">Uncharacterized protein</fullName>
    </submittedName>
</protein>
<dbReference type="Proteomes" id="UP000005467">
    <property type="component" value="Unassembled WGS sequence"/>
</dbReference>
<sequence length="48" mass="5677">MQIAFPMECAVTNIQYKSKNRAFYLVKITQNIQKTDVLRIKQAKKQVF</sequence>
<dbReference type="EMBL" id="AEVG01000017">
    <property type="protein sequence ID" value="EFX92693.1"/>
    <property type="molecule type" value="Genomic_DNA"/>
</dbReference>
<accession>E8KEE7</accession>
<reference evidence="1 2" key="1">
    <citation type="submission" date="2011-01" db="EMBL/GenBank/DDBJ databases">
        <authorList>
            <person name="Muzny D."/>
            <person name="Qin X."/>
            <person name="Deng J."/>
            <person name="Jiang H."/>
            <person name="Liu Y."/>
            <person name="Qu J."/>
            <person name="Song X.-Z."/>
            <person name="Zhang L."/>
            <person name="Thornton R."/>
            <person name="Coyle M."/>
            <person name="Francisco L."/>
            <person name="Jackson L."/>
            <person name="Javaid M."/>
            <person name="Korchina V."/>
            <person name="Kovar C."/>
            <person name="Mata R."/>
            <person name="Mathew T."/>
            <person name="Ngo R."/>
            <person name="Nguyen L."/>
            <person name="Nguyen N."/>
            <person name="Okwuonu G."/>
            <person name="Ongeri F."/>
            <person name="Pham C."/>
            <person name="Simmons D."/>
            <person name="Wilczek-Boney K."/>
            <person name="Hale W."/>
            <person name="Jakkamsetti A."/>
            <person name="Pham P."/>
            <person name="Ruth R."/>
            <person name="San Lucas F."/>
            <person name="Warren J."/>
            <person name="Zhang J."/>
            <person name="Zhao Z."/>
            <person name="Zhou C."/>
            <person name="Zhu D."/>
            <person name="Lee S."/>
            <person name="Bess C."/>
            <person name="Blankenburg K."/>
            <person name="Forbes L."/>
            <person name="Fu Q."/>
            <person name="Gubbala S."/>
            <person name="Hirani K."/>
            <person name="Jayaseelan J.C."/>
            <person name="Lara F."/>
            <person name="Munidasa M."/>
            <person name="Palculict T."/>
            <person name="Patil S."/>
            <person name="Pu L.-L."/>
            <person name="Saada N."/>
            <person name="Tang L."/>
            <person name="Weissenberger G."/>
            <person name="Zhu Y."/>
            <person name="Hemphill L."/>
            <person name="Shang Y."/>
            <person name="Youmans B."/>
            <person name="Ayvaz T."/>
            <person name="Ross M."/>
            <person name="Santibanez J."/>
            <person name="Aqrawi P."/>
            <person name="Gross S."/>
            <person name="Joshi V."/>
            <person name="Fowler G."/>
            <person name="Nazareth L."/>
            <person name="Reid J."/>
            <person name="Worley K."/>
            <person name="Petrosino J."/>
            <person name="Highlander S."/>
            <person name="Gibbs R."/>
        </authorList>
    </citation>
    <scope>NUCLEOTIDE SEQUENCE [LARGE SCALE GENOMIC DNA]</scope>
    <source>
        <strain evidence="1 2">ATCC 25976</strain>
    </source>
</reference>
<comment type="caution">
    <text evidence="1">The sequence shown here is derived from an EMBL/GenBank/DDBJ whole genome shotgun (WGS) entry which is preliminary data.</text>
</comment>
<proteinExistence type="predicted"/>
<gene>
    <name evidence="1" type="ORF">HMPREF0027_0214</name>
</gene>